<comment type="subcellular location">
    <subcellularLocation>
        <location evidence="2">Cell membrane</location>
    </subcellularLocation>
    <subcellularLocation>
        <location evidence="1">Membrane</location>
        <topology evidence="1">Single-pass membrane protein</topology>
    </subcellularLocation>
</comment>
<feature type="transmembrane region" description="Helical" evidence="14">
    <location>
        <begin position="21"/>
        <end position="40"/>
    </location>
</feature>
<dbReference type="InterPro" id="IPR050515">
    <property type="entry name" value="Beta-lactam/transpept"/>
</dbReference>
<dbReference type="Gene3D" id="3.40.710.10">
    <property type="entry name" value="DD-peptidase/beta-lactamase superfamily"/>
    <property type="match status" value="1"/>
</dbReference>
<evidence type="ECO:0000259" key="16">
    <source>
        <dbReference type="Pfam" id="PF03717"/>
    </source>
</evidence>
<dbReference type="Proteomes" id="UP000885706">
    <property type="component" value="Unassembled WGS sequence"/>
</dbReference>
<evidence type="ECO:0000256" key="1">
    <source>
        <dbReference type="ARBA" id="ARBA00004167"/>
    </source>
</evidence>
<evidence type="ECO:0000256" key="14">
    <source>
        <dbReference type="SAM" id="Phobius"/>
    </source>
</evidence>
<dbReference type="PANTHER" id="PTHR30627:SF2">
    <property type="entry name" value="PEPTIDOGLYCAN D,D-TRANSPEPTIDASE MRDA"/>
    <property type="match status" value="1"/>
</dbReference>
<dbReference type="GO" id="GO:0009002">
    <property type="term" value="F:serine-type D-Ala-D-Ala carboxypeptidase activity"/>
    <property type="evidence" value="ECO:0007669"/>
    <property type="project" value="InterPro"/>
</dbReference>
<evidence type="ECO:0000256" key="12">
    <source>
        <dbReference type="ARBA" id="ARBA00023136"/>
    </source>
</evidence>
<keyword evidence="11 14" id="KW-1133">Transmembrane helix</keyword>
<evidence type="ECO:0000256" key="3">
    <source>
        <dbReference type="ARBA" id="ARBA00022475"/>
    </source>
</evidence>
<keyword evidence="8" id="KW-0378">Hydrolase</keyword>
<evidence type="ECO:0000256" key="7">
    <source>
        <dbReference type="ARBA" id="ARBA00022692"/>
    </source>
</evidence>
<dbReference type="GO" id="GO:0009252">
    <property type="term" value="P:peptidoglycan biosynthetic process"/>
    <property type="evidence" value="ECO:0007669"/>
    <property type="project" value="UniProtKB-KW"/>
</dbReference>
<evidence type="ECO:0000256" key="9">
    <source>
        <dbReference type="ARBA" id="ARBA00022960"/>
    </source>
</evidence>
<dbReference type="GO" id="GO:0071972">
    <property type="term" value="F:peptidoglycan L,D-transpeptidase activity"/>
    <property type="evidence" value="ECO:0007669"/>
    <property type="project" value="TreeGrafter"/>
</dbReference>
<keyword evidence="13" id="KW-0961">Cell wall biogenesis/degradation</keyword>
<dbReference type="EMBL" id="DQWQ01000013">
    <property type="protein sequence ID" value="HDD35212.1"/>
    <property type="molecule type" value="Genomic_DNA"/>
</dbReference>
<dbReference type="InterPro" id="IPR001460">
    <property type="entry name" value="PCN-bd_Tpept"/>
</dbReference>
<comment type="caution">
    <text evidence="17">The sequence shown here is derived from an EMBL/GenBank/DDBJ whole genome shotgun (WGS) entry which is preliminary data.</text>
</comment>
<dbReference type="GO" id="GO:0008658">
    <property type="term" value="F:penicillin binding"/>
    <property type="evidence" value="ECO:0007669"/>
    <property type="project" value="InterPro"/>
</dbReference>
<dbReference type="InterPro" id="IPR017790">
    <property type="entry name" value="Penicillin-binding_protein_2"/>
</dbReference>
<gene>
    <name evidence="17" type="primary">mrdA</name>
    <name evidence="17" type="ORF">ENF30_00250</name>
</gene>
<dbReference type="GO" id="GO:0008360">
    <property type="term" value="P:regulation of cell shape"/>
    <property type="evidence" value="ECO:0007669"/>
    <property type="project" value="UniProtKB-KW"/>
</dbReference>
<dbReference type="GO" id="GO:0005886">
    <property type="term" value="C:plasma membrane"/>
    <property type="evidence" value="ECO:0007669"/>
    <property type="project" value="UniProtKB-SubCell"/>
</dbReference>
<reference evidence="17" key="1">
    <citation type="journal article" date="2020" name="mSystems">
        <title>Genome- and Community-Level Interaction Insights into Carbon Utilization and Element Cycling Functions of Hydrothermarchaeota in Hydrothermal Sediment.</title>
        <authorList>
            <person name="Zhou Z."/>
            <person name="Liu Y."/>
            <person name="Xu W."/>
            <person name="Pan J."/>
            <person name="Luo Z.H."/>
            <person name="Li M."/>
        </authorList>
    </citation>
    <scope>NUCLEOTIDE SEQUENCE [LARGE SCALE GENOMIC DNA]</scope>
    <source>
        <strain evidence="17">HyVt-113</strain>
    </source>
</reference>
<evidence type="ECO:0000256" key="13">
    <source>
        <dbReference type="ARBA" id="ARBA00023316"/>
    </source>
</evidence>
<dbReference type="InterPro" id="IPR005311">
    <property type="entry name" value="PBP_dimer"/>
</dbReference>
<evidence type="ECO:0000259" key="15">
    <source>
        <dbReference type="Pfam" id="PF00905"/>
    </source>
</evidence>
<dbReference type="SUPFAM" id="SSF56601">
    <property type="entry name" value="beta-lactamase/transpeptidase-like"/>
    <property type="match status" value="1"/>
</dbReference>
<organism evidence="17">
    <name type="scientific">Desulfofervidus auxilii</name>
    <dbReference type="NCBI Taxonomy" id="1621989"/>
    <lineage>
        <taxon>Bacteria</taxon>
        <taxon>Pseudomonadati</taxon>
        <taxon>Thermodesulfobacteriota</taxon>
        <taxon>Candidatus Desulfofervidia</taxon>
        <taxon>Candidatus Desulfofervidales</taxon>
        <taxon>Candidatus Desulfofervidaceae</taxon>
        <taxon>Candidatus Desulfofervidus</taxon>
    </lineage>
</organism>
<evidence type="ECO:0000256" key="4">
    <source>
        <dbReference type="ARBA" id="ARBA00022519"/>
    </source>
</evidence>
<dbReference type="Pfam" id="PF00905">
    <property type="entry name" value="Transpeptidase"/>
    <property type="match status" value="1"/>
</dbReference>
<evidence type="ECO:0000313" key="17">
    <source>
        <dbReference type="EMBL" id="HDD35212.1"/>
    </source>
</evidence>
<evidence type="ECO:0000256" key="6">
    <source>
        <dbReference type="ARBA" id="ARBA00022670"/>
    </source>
</evidence>
<dbReference type="Gene3D" id="3.90.1310.10">
    <property type="entry name" value="Penicillin-binding protein 2a (Domain 2)"/>
    <property type="match status" value="1"/>
</dbReference>
<keyword evidence="3" id="KW-1003">Cell membrane</keyword>
<keyword evidence="10" id="KW-0573">Peptidoglycan synthesis</keyword>
<evidence type="ECO:0000256" key="5">
    <source>
        <dbReference type="ARBA" id="ARBA00022645"/>
    </source>
</evidence>
<dbReference type="FunFam" id="3.40.710.10:FF:000024">
    <property type="entry name" value="Penicillin-binding protein 2"/>
    <property type="match status" value="1"/>
</dbReference>
<proteinExistence type="predicted"/>
<evidence type="ECO:0000256" key="10">
    <source>
        <dbReference type="ARBA" id="ARBA00022984"/>
    </source>
</evidence>
<keyword evidence="9" id="KW-0133">Cell shape</keyword>
<dbReference type="GO" id="GO:0006508">
    <property type="term" value="P:proteolysis"/>
    <property type="evidence" value="ECO:0007669"/>
    <property type="project" value="UniProtKB-KW"/>
</dbReference>
<evidence type="ECO:0000256" key="11">
    <source>
        <dbReference type="ARBA" id="ARBA00022989"/>
    </source>
</evidence>
<dbReference type="PANTHER" id="PTHR30627">
    <property type="entry name" value="PEPTIDOGLYCAN D,D-TRANSPEPTIDASE"/>
    <property type="match status" value="1"/>
</dbReference>
<keyword evidence="5" id="KW-0121">Carboxypeptidase</keyword>
<sequence>MMHWMLTDKGKVLEKWQKRLFLFRLVIIFFLMVIGLRLVYLQLICGEKYAVLAEKNRIEIEYIPPVRGRIYDRVGNILATTRPCCCLLLYPQKLKNDKNIIHSYASFLSNVFQEDYSKMLKIINDAVKYPLKPIYLKKGIGWEKMAVIEAQSYLYPALKITAIPLRFYPKNIAPHLLGYVSIITQKQLQRMSDAEPTDFVGQSGLEKAYEKVLFGKKGIRYLEVDALGRIIQVLKERPPQPGCDLYLTLDIRLQKKAQRLLKGKRGAIVAMDPQTGEILASASSPDFDQNLFVKGMDKNVWEKLKNNPYHPLENRVTMGVYPPGSLLKIVTAIAALEEKIISPFTRIYCSGSFSLGNRKFRCWKRVGHGFMNVKTAIRESCDVFFYQLGLWLGPKKIVQYAIKCGFGQPTGIEINEVLGLVPTPQWYQKTKGKPWPKGETLNMAIGQGAFLVTPLQLIQFFSAIANGGYIYKPILVKKIVLGEKTIKEMRPKIKGKLPVSAKNLEIIRNAMIEVMNHPLGTGFHARSHKITIAGKTGTAQLTSLERIKRKKIKDHALFAGFAPAKDPKIAIVVIIEHGGKGGIIAAPMAKTLIEAYLNGKN</sequence>
<dbReference type="InterPro" id="IPR036138">
    <property type="entry name" value="PBP_dimer_sf"/>
</dbReference>
<feature type="domain" description="Penicillin-binding protein transpeptidase" evidence="15">
    <location>
        <begin position="266"/>
        <end position="594"/>
    </location>
</feature>
<name>A0A7V0NE66_DESA2</name>
<protein>
    <submittedName>
        <fullName evidence="17">Penicillin-binding protein 2</fullName>
    </submittedName>
</protein>
<feature type="domain" description="Penicillin-binding protein dimerisation" evidence="16">
    <location>
        <begin position="63"/>
        <end position="233"/>
    </location>
</feature>
<dbReference type="SUPFAM" id="SSF56519">
    <property type="entry name" value="Penicillin binding protein dimerisation domain"/>
    <property type="match status" value="1"/>
</dbReference>
<accession>A0A7V0NE66</accession>
<evidence type="ECO:0000256" key="8">
    <source>
        <dbReference type="ARBA" id="ARBA00022801"/>
    </source>
</evidence>
<dbReference type="InterPro" id="IPR012338">
    <property type="entry name" value="Beta-lactam/transpept-like"/>
</dbReference>
<evidence type="ECO:0000256" key="2">
    <source>
        <dbReference type="ARBA" id="ARBA00004236"/>
    </source>
</evidence>
<dbReference type="GO" id="GO:0071555">
    <property type="term" value="P:cell wall organization"/>
    <property type="evidence" value="ECO:0007669"/>
    <property type="project" value="UniProtKB-KW"/>
</dbReference>
<dbReference type="NCBIfam" id="TIGR03423">
    <property type="entry name" value="pbp2_mrdA"/>
    <property type="match status" value="1"/>
</dbReference>
<keyword evidence="4" id="KW-0997">Cell inner membrane</keyword>
<dbReference type="Pfam" id="PF03717">
    <property type="entry name" value="PBP_dimer"/>
    <property type="match status" value="1"/>
</dbReference>
<keyword evidence="12 14" id="KW-0472">Membrane</keyword>
<keyword evidence="6" id="KW-0645">Protease</keyword>
<keyword evidence="7 14" id="KW-0812">Transmembrane</keyword>
<dbReference type="AlphaFoldDB" id="A0A7V0NE66"/>